<dbReference type="EMBL" id="KN837185">
    <property type="protein sequence ID" value="KIJ35718.1"/>
    <property type="molecule type" value="Genomic_DNA"/>
</dbReference>
<dbReference type="AlphaFoldDB" id="A0A0C9TZ41"/>
<gene>
    <name evidence="2" type="ORF">M422DRAFT_124972</name>
</gene>
<feature type="domain" description="DDE-1" evidence="1">
    <location>
        <begin position="15"/>
        <end position="181"/>
    </location>
</feature>
<sequence length="281" mass="31147">GTKTQHLQGNANRENVTALVTICADGTVLKPTIIFKGKRMQAGWRANNEIGASFACSPNGWTDGELALKWMIDDFDAQTREKASGRIRVLFLDGHSSHYMPELLWYSLRNGITILGYPPHCMHALQGLDVVCFAIMKLHWTYKVNAFEGTNSYSINKDDFVGVFGKAFIKAFTPKTIKSAFRATGICPYNPNIVTVTQMRPSETTSTQASSIFPLDQPSPVKALLAVWPSPQRHARLPITPVTPVAHQRDPNIDPALYSQTETAQQMRQALAETSYGLHLV</sequence>
<dbReference type="PANTHER" id="PTHR19303:SF74">
    <property type="entry name" value="POGO TRANSPOSABLE ELEMENT WITH KRAB DOMAIN"/>
    <property type="match status" value="1"/>
</dbReference>
<keyword evidence="3" id="KW-1185">Reference proteome</keyword>
<accession>A0A0C9TZ41</accession>
<feature type="non-terminal residue" evidence="2">
    <location>
        <position position="281"/>
    </location>
</feature>
<dbReference type="OrthoDB" id="3238847at2759"/>
<protein>
    <recommendedName>
        <fullName evidence="1">DDE-1 domain-containing protein</fullName>
    </recommendedName>
</protein>
<organism evidence="2 3">
    <name type="scientific">Sphaerobolus stellatus (strain SS14)</name>
    <dbReference type="NCBI Taxonomy" id="990650"/>
    <lineage>
        <taxon>Eukaryota</taxon>
        <taxon>Fungi</taxon>
        <taxon>Dikarya</taxon>
        <taxon>Basidiomycota</taxon>
        <taxon>Agaricomycotina</taxon>
        <taxon>Agaricomycetes</taxon>
        <taxon>Phallomycetidae</taxon>
        <taxon>Geastrales</taxon>
        <taxon>Sphaerobolaceae</taxon>
        <taxon>Sphaerobolus</taxon>
    </lineage>
</organism>
<dbReference type="PANTHER" id="PTHR19303">
    <property type="entry name" value="TRANSPOSON"/>
    <property type="match status" value="1"/>
</dbReference>
<dbReference type="Pfam" id="PF03184">
    <property type="entry name" value="DDE_1"/>
    <property type="match status" value="1"/>
</dbReference>
<feature type="non-terminal residue" evidence="2">
    <location>
        <position position="1"/>
    </location>
</feature>
<name>A0A0C9TZ41_SPHS4</name>
<evidence type="ECO:0000259" key="1">
    <source>
        <dbReference type="Pfam" id="PF03184"/>
    </source>
</evidence>
<dbReference type="Proteomes" id="UP000054279">
    <property type="component" value="Unassembled WGS sequence"/>
</dbReference>
<dbReference type="InterPro" id="IPR004875">
    <property type="entry name" value="DDE_SF_endonuclease_dom"/>
</dbReference>
<evidence type="ECO:0000313" key="2">
    <source>
        <dbReference type="EMBL" id="KIJ35718.1"/>
    </source>
</evidence>
<dbReference type="HOGENOM" id="CLU_013929_2_2_1"/>
<dbReference type="InterPro" id="IPR050863">
    <property type="entry name" value="CenT-Element_Derived"/>
</dbReference>
<reference evidence="2 3" key="1">
    <citation type="submission" date="2014-06" db="EMBL/GenBank/DDBJ databases">
        <title>Evolutionary Origins and Diversification of the Mycorrhizal Mutualists.</title>
        <authorList>
            <consortium name="DOE Joint Genome Institute"/>
            <consortium name="Mycorrhizal Genomics Consortium"/>
            <person name="Kohler A."/>
            <person name="Kuo A."/>
            <person name="Nagy L.G."/>
            <person name="Floudas D."/>
            <person name="Copeland A."/>
            <person name="Barry K.W."/>
            <person name="Cichocki N."/>
            <person name="Veneault-Fourrey C."/>
            <person name="LaButti K."/>
            <person name="Lindquist E.A."/>
            <person name="Lipzen A."/>
            <person name="Lundell T."/>
            <person name="Morin E."/>
            <person name="Murat C."/>
            <person name="Riley R."/>
            <person name="Ohm R."/>
            <person name="Sun H."/>
            <person name="Tunlid A."/>
            <person name="Henrissat B."/>
            <person name="Grigoriev I.V."/>
            <person name="Hibbett D.S."/>
            <person name="Martin F."/>
        </authorList>
    </citation>
    <scope>NUCLEOTIDE SEQUENCE [LARGE SCALE GENOMIC DNA]</scope>
    <source>
        <strain evidence="2 3">SS14</strain>
    </source>
</reference>
<evidence type="ECO:0000313" key="3">
    <source>
        <dbReference type="Proteomes" id="UP000054279"/>
    </source>
</evidence>
<proteinExistence type="predicted"/>
<dbReference type="GO" id="GO:0005634">
    <property type="term" value="C:nucleus"/>
    <property type="evidence" value="ECO:0007669"/>
    <property type="project" value="TreeGrafter"/>
</dbReference>
<dbReference type="GO" id="GO:0003677">
    <property type="term" value="F:DNA binding"/>
    <property type="evidence" value="ECO:0007669"/>
    <property type="project" value="TreeGrafter"/>
</dbReference>